<dbReference type="NCBIfam" id="TIGR00969">
    <property type="entry name" value="3a0106s02"/>
    <property type="match status" value="1"/>
</dbReference>
<dbReference type="InterPro" id="IPR000515">
    <property type="entry name" value="MetI-like"/>
</dbReference>
<dbReference type="CDD" id="cd06261">
    <property type="entry name" value="TM_PBP2"/>
    <property type="match status" value="1"/>
</dbReference>
<name>A0A266Q749_9GAMM</name>
<sequence>MKYTPRKPEGFAKGLLFLGVLLVVVLLILPLLLIFVAAFQGGWTLFAQNLLDKDMLAAIRLTLLVVLLTLPVNLVFGIMIAWCVTRFRFWGRRVIVALIDAPYALSPVVAGLCYLLLYGSEGWLGSWLGDFGIQLVFAWPGIVLVTIFVTSPYVARELIPLMETQGHEEEEAAVLLGASGWRLFWRVTLPNIKWALLYGAVLTTARAVGEFGSVSVISGAIRGQTNTLPLHVQLLHQDYNSIGAFTASLLLASIALLTLVLKTILEYFQREKNSEV</sequence>
<evidence type="ECO:0000259" key="10">
    <source>
        <dbReference type="PROSITE" id="PS50928"/>
    </source>
</evidence>
<keyword evidence="3" id="KW-0813">Transport</keyword>
<dbReference type="GO" id="GO:0005886">
    <property type="term" value="C:plasma membrane"/>
    <property type="evidence" value="ECO:0007669"/>
    <property type="project" value="UniProtKB-SubCell"/>
</dbReference>
<dbReference type="Proteomes" id="UP000216101">
    <property type="component" value="Unassembled WGS sequence"/>
</dbReference>
<dbReference type="EMBL" id="NHNI01000001">
    <property type="protein sequence ID" value="OZY85650.1"/>
    <property type="molecule type" value="Genomic_DNA"/>
</dbReference>
<evidence type="ECO:0000256" key="4">
    <source>
        <dbReference type="ARBA" id="ARBA00022692"/>
    </source>
</evidence>
<proteinExistence type="predicted"/>
<feature type="transmembrane region" description="Helical" evidence="9">
    <location>
        <begin position="94"/>
        <end position="117"/>
    </location>
</feature>
<evidence type="ECO:0000256" key="1">
    <source>
        <dbReference type="ARBA" id="ARBA00004651"/>
    </source>
</evidence>
<evidence type="ECO:0000256" key="3">
    <source>
        <dbReference type="ARBA" id="ARBA00022448"/>
    </source>
</evidence>
<evidence type="ECO:0000256" key="6">
    <source>
        <dbReference type="ARBA" id="ARBA00023032"/>
    </source>
</evidence>
<accession>A0A266Q749</accession>
<feature type="transmembrane region" description="Helical" evidence="9">
    <location>
        <begin position="59"/>
        <end position="82"/>
    </location>
</feature>
<feature type="transmembrane region" description="Helical" evidence="9">
    <location>
        <begin position="195"/>
        <end position="221"/>
    </location>
</feature>
<feature type="transmembrane region" description="Helical" evidence="9">
    <location>
        <begin position="241"/>
        <end position="261"/>
    </location>
</feature>
<dbReference type="PANTHER" id="PTHR30406">
    <property type="entry name" value="SULFATE TRANSPORT SYSTEM PERMEASE PROTEIN"/>
    <property type="match status" value="1"/>
</dbReference>
<dbReference type="RefSeq" id="WP_078043010.1">
    <property type="nucleotide sequence ID" value="NZ_NHNI01000001.1"/>
</dbReference>
<dbReference type="NCBIfam" id="TIGR02140">
    <property type="entry name" value="permease_CysW"/>
    <property type="match status" value="1"/>
</dbReference>
<comment type="subcellular location">
    <subcellularLocation>
        <location evidence="1">Cell membrane</location>
        <topology evidence="1">Multi-pass membrane protein</topology>
    </subcellularLocation>
</comment>
<dbReference type="InterPro" id="IPR035906">
    <property type="entry name" value="MetI-like_sf"/>
</dbReference>
<dbReference type="PROSITE" id="PS50928">
    <property type="entry name" value="ABC_TM1"/>
    <property type="match status" value="1"/>
</dbReference>
<organism evidence="11 12">
    <name type="scientific">Cellvibrio mixtus</name>
    <dbReference type="NCBI Taxonomy" id="39650"/>
    <lineage>
        <taxon>Bacteria</taxon>
        <taxon>Pseudomonadati</taxon>
        <taxon>Pseudomonadota</taxon>
        <taxon>Gammaproteobacteria</taxon>
        <taxon>Cellvibrionales</taxon>
        <taxon>Cellvibrionaceae</taxon>
        <taxon>Cellvibrio</taxon>
    </lineage>
</organism>
<evidence type="ECO:0000256" key="5">
    <source>
        <dbReference type="ARBA" id="ARBA00022989"/>
    </source>
</evidence>
<comment type="subunit">
    <text evidence="2">The complex is composed of two ATP-binding proteins (CysA), two transmembrane proteins (CysT and CysW) and a solute-binding protein (CysP).</text>
</comment>
<reference evidence="12" key="1">
    <citation type="submission" date="2017-05" db="EMBL/GenBank/DDBJ databases">
        <authorList>
            <person name="Barney B.M."/>
        </authorList>
    </citation>
    <scope>NUCLEOTIDE SEQUENCE [LARGE SCALE GENOMIC DNA]</scope>
    <source>
        <strain evidence="12">PSBB022</strain>
    </source>
</reference>
<feature type="transmembrane region" description="Helical" evidence="9">
    <location>
        <begin position="15"/>
        <end position="39"/>
    </location>
</feature>
<feature type="transmembrane region" description="Helical" evidence="9">
    <location>
        <begin position="137"/>
        <end position="155"/>
    </location>
</feature>
<evidence type="ECO:0000256" key="8">
    <source>
        <dbReference type="ARBA" id="ARBA00025323"/>
    </source>
</evidence>
<keyword evidence="12" id="KW-1185">Reference proteome</keyword>
<evidence type="ECO:0000256" key="2">
    <source>
        <dbReference type="ARBA" id="ARBA00011779"/>
    </source>
</evidence>
<evidence type="ECO:0000313" key="12">
    <source>
        <dbReference type="Proteomes" id="UP000216101"/>
    </source>
</evidence>
<feature type="domain" description="ABC transmembrane type-1" evidence="10">
    <location>
        <begin position="59"/>
        <end position="262"/>
    </location>
</feature>
<evidence type="ECO:0000313" key="11">
    <source>
        <dbReference type="EMBL" id="OZY85650.1"/>
    </source>
</evidence>
<evidence type="ECO:0000256" key="9">
    <source>
        <dbReference type="SAM" id="Phobius"/>
    </source>
</evidence>
<keyword evidence="7 9" id="KW-0472">Membrane</keyword>
<dbReference type="AlphaFoldDB" id="A0A266Q749"/>
<dbReference type="GO" id="GO:0015419">
    <property type="term" value="F:ABC-type sulfate transporter activity"/>
    <property type="evidence" value="ECO:0007669"/>
    <property type="project" value="InterPro"/>
</dbReference>
<dbReference type="STRING" id="1209072.GCA_000766945_04007"/>
<gene>
    <name evidence="11" type="ORF">CBP51_00930</name>
</gene>
<keyword evidence="4 9" id="KW-0812">Transmembrane</keyword>
<dbReference type="InterPro" id="IPR011866">
    <property type="entry name" value="CysW_permease"/>
</dbReference>
<dbReference type="InterPro" id="IPR005667">
    <property type="entry name" value="Sulph_transpt2"/>
</dbReference>
<dbReference type="PANTHER" id="PTHR30406:SF9">
    <property type="entry name" value="SULFATE TRANSPORT SYSTEM PERMEASE PROTEIN CYSW"/>
    <property type="match status" value="1"/>
</dbReference>
<protein>
    <submittedName>
        <fullName evidence="11">Sulfate ABC transporter permease subunit CysW</fullName>
    </submittedName>
</protein>
<evidence type="ECO:0000256" key="7">
    <source>
        <dbReference type="ARBA" id="ARBA00023136"/>
    </source>
</evidence>
<keyword evidence="5 9" id="KW-1133">Transmembrane helix</keyword>
<comment type="caution">
    <text evidence="11">The sequence shown here is derived from an EMBL/GenBank/DDBJ whole genome shotgun (WGS) entry which is preliminary data.</text>
</comment>
<dbReference type="Gene3D" id="1.10.3720.10">
    <property type="entry name" value="MetI-like"/>
    <property type="match status" value="1"/>
</dbReference>
<dbReference type="SUPFAM" id="SSF161098">
    <property type="entry name" value="MetI-like"/>
    <property type="match status" value="1"/>
</dbReference>
<keyword evidence="6" id="KW-0764">Sulfate transport</keyword>
<dbReference type="Pfam" id="PF00528">
    <property type="entry name" value="BPD_transp_1"/>
    <property type="match status" value="1"/>
</dbReference>
<comment type="function">
    <text evidence="8">Part of the ABC transporter complex CysAWTP (TC 3.A.1.6.1) involved in sulfate/thiosulfate import. Probably responsible for the translocation of the substrate across the membrane.</text>
</comment>